<gene>
    <name evidence="3" type="ORF">CTOB1V02_LOCUS2997</name>
</gene>
<dbReference type="PANTHER" id="PTHR11683">
    <property type="entry name" value="MYELIN PROTEOLIPID"/>
    <property type="match status" value="1"/>
</dbReference>
<dbReference type="AlphaFoldDB" id="A0A7R8W645"/>
<feature type="compositionally biased region" description="Basic and acidic residues" evidence="1">
    <location>
        <begin position="22"/>
        <end position="32"/>
    </location>
</feature>
<proteinExistence type="predicted"/>
<dbReference type="OrthoDB" id="9993736at2759"/>
<evidence type="ECO:0000256" key="2">
    <source>
        <dbReference type="SAM" id="Phobius"/>
    </source>
</evidence>
<evidence type="ECO:0000313" key="3">
    <source>
        <dbReference type="EMBL" id="CAD7225049.1"/>
    </source>
</evidence>
<dbReference type="PANTHER" id="PTHR11683:SF12">
    <property type="entry name" value="M6, ISOFORM F"/>
    <property type="match status" value="1"/>
</dbReference>
<feature type="region of interest" description="Disordered" evidence="1">
    <location>
        <begin position="14"/>
        <end position="33"/>
    </location>
</feature>
<name>A0A7R8W645_9CRUS</name>
<keyword evidence="2" id="KW-0472">Membrane</keyword>
<reference evidence="3" key="1">
    <citation type="submission" date="2020-11" db="EMBL/GenBank/DDBJ databases">
        <authorList>
            <person name="Tran Van P."/>
        </authorList>
    </citation>
    <scope>NUCLEOTIDE SEQUENCE</scope>
</reference>
<dbReference type="Pfam" id="PF01275">
    <property type="entry name" value="Myelin_PLP"/>
    <property type="match status" value="1"/>
</dbReference>
<dbReference type="GO" id="GO:0005886">
    <property type="term" value="C:plasma membrane"/>
    <property type="evidence" value="ECO:0007669"/>
    <property type="project" value="TreeGrafter"/>
</dbReference>
<dbReference type="GO" id="GO:0031175">
    <property type="term" value="P:neuron projection development"/>
    <property type="evidence" value="ECO:0007669"/>
    <property type="project" value="TreeGrafter"/>
</dbReference>
<organism evidence="3">
    <name type="scientific">Cyprideis torosa</name>
    <dbReference type="NCBI Taxonomy" id="163714"/>
    <lineage>
        <taxon>Eukaryota</taxon>
        <taxon>Metazoa</taxon>
        <taxon>Ecdysozoa</taxon>
        <taxon>Arthropoda</taxon>
        <taxon>Crustacea</taxon>
        <taxon>Oligostraca</taxon>
        <taxon>Ostracoda</taxon>
        <taxon>Podocopa</taxon>
        <taxon>Podocopida</taxon>
        <taxon>Cytherocopina</taxon>
        <taxon>Cytheroidea</taxon>
        <taxon>Cytherideidae</taxon>
        <taxon>Cyprideis</taxon>
    </lineage>
</organism>
<sequence>MGFPSFGVDRIRSVVGGGGRSTRRESRSKQDQEVMELEGECADGNEALCKSNRAKSLRIEPVGAAKDQHVGERRMCRSCLTRTPFGTLLATIICFLGVGVFCYSTFKGFSLTLRMFEEVFLMQVEWMQPLHVIFVIVGAAMAVLGIILVIVAILATGETRVSVYRGRGARMGGRVCGAIFIIVVYLLVIVWLAIFAFLVVLNFAYFTFWNLCTADRVNVHKKCIDFEQFDFLFPRAENTDQLQVCEMGEIKPFCKDYVERIYPLFMISLVAALLVILSLVHYLICLSANYAHIKDNEKFRDLEELQRLNDAEMTALTKDRF</sequence>
<dbReference type="EMBL" id="OB660489">
    <property type="protein sequence ID" value="CAD7225049.1"/>
    <property type="molecule type" value="Genomic_DNA"/>
</dbReference>
<feature type="transmembrane region" description="Helical" evidence="2">
    <location>
        <begin position="175"/>
        <end position="201"/>
    </location>
</feature>
<dbReference type="InterPro" id="IPR001614">
    <property type="entry name" value="Myelin_PLP"/>
</dbReference>
<keyword evidence="2" id="KW-0812">Transmembrane</keyword>
<evidence type="ECO:0000256" key="1">
    <source>
        <dbReference type="SAM" id="MobiDB-lite"/>
    </source>
</evidence>
<feature type="transmembrane region" description="Helical" evidence="2">
    <location>
        <begin position="126"/>
        <end position="154"/>
    </location>
</feature>
<accession>A0A7R8W645</accession>
<feature type="transmembrane region" description="Helical" evidence="2">
    <location>
        <begin position="261"/>
        <end position="284"/>
    </location>
</feature>
<protein>
    <submittedName>
        <fullName evidence="3">Uncharacterized protein</fullName>
    </submittedName>
</protein>
<feature type="transmembrane region" description="Helical" evidence="2">
    <location>
        <begin position="83"/>
        <end position="106"/>
    </location>
</feature>
<keyword evidence="2" id="KW-1133">Transmembrane helix</keyword>